<dbReference type="EMBL" id="JABBWM010000033">
    <property type="protein sequence ID" value="KAG2106984.1"/>
    <property type="molecule type" value="Genomic_DNA"/>
</dbReference>
<dbReference type="AlphaFoldDB" id="A0A9P7JSV6"/>
<evidence type="ECO:0000313" key="3">
    <source>
        <dbReference type="Proteomes" id="UP000823399"/>
    </source>
</evidence>
<gene>
    <name evidence="2" type="ORF">F5147DRAFT_653579</name>
</gene>
<evidence type="ECO:0000259" key="1">
    <source>
        <dbReference type="Pfam" id="PF06544"/>
    </source>
</evidence>
<dbReference type="GeneID" id="64696055"/>
<dbReference type="CDD" id="cd24163">
    <property type="entry name" value="RWDD2_C"/>
    <property type="match status" value="1"/>
</dbReference>
<organism evidence="2 3">
    <name type="scientific">Suillus discolor</name>
    <dbReference type="NCBI Taxonomy" id="1912936"/>
    <lineage>
        <taxon>Eukaryota</taxon>
        <taxon>Fungi</taxon>
        <taxon>Dikarya</taxon>
        <taxon>Basidiomycota</taxon>
        <taxon>Agaricomycotina</taxon>
        <taxon>Agaricomycetes</taxon>
        <taxon>Agaricomycetidae</taxon>
        <taxon>Boletales</taxon>
        <taxon>Suillineae</taxon>
        <taxon>Suillaceae</taxon>
        <taxon>Suillus</taxon>
    </lineage>
</organism>
<comment type="caution">
    <text evidence="2">The sequence shown here is derived from an EMBL/GenBank/DDBJ whole genome shotgun (WGS) entry which is preliminary data.</text>
</comment>
<name>A0A9P7JSV6_9AGAM</name>
<sequence>MCLDSQLQELQLIQHSLLPGESFSFALPPEDSRIWTSLLHSFNTAASTTNLSSLPSPVPQVKFQVKATDARIFFEVQFPERYPEDSDVDTAQVPFISVSGEGISRDDHYRWRALVQEKLAEVQGNDFPIYQLLCMHLLPKLHEDGHSSVGSTDIIEQQSTNRLPEPADYHTLLTSHHLVSPTKRRSLQRWSSELSISGFAKVGYPGVIYAQGSQENIQEFVASVKSMQWLALRVRFVEPIDPANDEHHQGWTEFQKVGEVVEEMKRRGRGKYITEMGIGSSALK</sequence>
<dbReference type="InterPro" id="IPR017359">
    <property type="entry name" value="Phi-like"/>
</dbReference>
<feature type="domain" description="Small nuclear ribonucleoprotein Prp3 C-terminal" evidence="1">
    <location>
        <begin position="173"/>
        <end position="232"/>
    </location>
</feature>
<reference evidence="2" key="1">
    <citation type="journal article" date="2020" name="New Phytol.">
        <title>Comparative genomics reveals dynamic genome evolution in host specialist ectomycorrhizal fungi.</title>
        <authorList>
            <person name="Lofgren L.A."/>
            <person name="Nguyen N.H."/>
            <person name="Vilgalys R."/>
            <person name="Ruytinx J."/>
            <person name="Liao H.L."/>
            <person name="Branco S."/>
            <person name="Kuo A."/>
            <person name="LaButti K."/>
            <person name="Lipzen A."/>
            <person name="Andreopoulos W."/>
            <person name="Pangilinan J."/>
            <person name="Riley R."/>
            <person name="Hundley H."/>
            <person name="Na H."/>
            <person name="Barry K."/>
            <person name="Grigoriev I.V."/>
            <person name="Stajich J.E."/>
            <person name="Kennedy P.G."/>
        </authorList>
    </citation>
    <scope>NUCLEOTIDE SEQUENCE</scope>
    <source>
        <strain evidence="2">FC423</strain>
    </source>
</reference>
<dbReference type="PANTHER" id="PTHR15955:SF8">
    <property type="entry name" value="RWD DOMAIN-CONTAINING PROTEIN 2B-RELATED"/>
    <property type="match status" value="1"/>
</dbReference>
<dbReference type="Proteomes" id="UP000823399">
    <property type="component" value="Unassembled WGS sequence"/>
</dbReference>
<protein>
    <recommendedName>
        <fullName evidence="1">Small nuclear ribonucleoprotein Prp3 C-terminal domain-containing protein</fullName>
    </recommendedName>
</protein>
<dbReference type="Pfam" id="PF06544">
    <property type="entry name" value="Prp3_C"/>
    <property type="match status" value="1"/>
</dbReference>
<accession>A0A9P7JSV6</accession>
<dbReference type="InterPro" id="IPR010541">
    <property type="entry name" value="Prp3_C"/>
</dbReference>
<dbReference type="RefSeq" id="XP_041291923.1">
    <property type="nucleotide sequence ID" value="XM_041433796.1"/>
</dbReference>
<dbReference type="InterPro" id="IPR059181">
    <property type="entry name" value="RWDD2A-B_C"/>
</dbReference>
<keyword evidence="3" id="KW-1185">Reference proteome</keyword>
<dbReference type="PANTHER" id="PTHR15955">
    <property type="entry name" value="RWD DOMAIN CONTAINING PROTEIN 2"/>
    <property type="match status" value="1"/>
</dbReference>
<proteinExistence type="predicted"/>
<evidence type="ECO:0000313" key="2">
    <source>
        <dbReference type="EMBL" id="KAG2106984.1"/>
    </source>
</evidence>
<dbReference type="OrthoDB" id="432412at2759"/>